<evidence type="ECO:0000313" key="2">
    <source>
        <dbReference type="Proteomes" id="UP000032274"/>
    </source>
</evidence>
<dbReference type="AlphaFoldDB" id="A0AA40JQ50"/>
<dbReference type="Gene3D" id="3.40.50.1820">
    <property type="entry name" value="alpha/beta hydrolase"/>
    <property type="match status" value="1"/>
</dbReference>
<comment type="caution">
    <text evidence="1">The sequence shown here is derived from an EMBL/GenBank/DDBJ whole genome shotgun (WGS) entry which is preliminary data.</text>
</comment>
<gene>
    <name evidence="1" type="ORF">QU38_02015</name>
</gene>
<feature type="non-terminal residue" evidence="1">
    <location>
        <position position="1"/>
    </location>
</feature>
<organism evidence="1 2">
    <name type="scientific">Staphylococcus aureus</name>
    <dbReference type="NCBI Taxonomy" id="1280"/>
    <lineage>
        <taxon>Bacteria</taxon>
        <taxon>Bacillati</taxon>
        <taxon>Bacillota</taxon>
        <taxon>Bacilli</taxon>
        <taxon>Bacillales</taxon>
        <taxon>Staphylococcaceae</taxon>
        <taxon>Staphylococcus</taxon>
    </lineage>
</organism>
<name>A0AA40JQ50_STAAU</name>
<sequence>SNISYEIENANDNNLDNEKIRGQITKLKKGGHFPKNLDYIESYTDPSTGTTATAFLNKDTGKVTVGMAGTNFHGDQIKKVALSSMSPLLFPPSKQDMKDVRGTMKDGAADLAIGVGLVNYKGKHFANTQQFIENLQKKYEIDTVTGHSLGGRDAI</sequence>
<protein>
    <submittedName>
        <fullName evidence="1">Membrane protein</fullName>
    </submittedName>
</protein>
<dbReference type="Proteomes" id="UP000032274">
    <property type="component" value="Unassembled WGS sequence"/>
</dbReference>
<dbReference type="SUPFAM" id="SSF53474">
    <property type="entry name" value="alpha/beta-Hydrolases"/>
    <property type="match status" value="1"/>
</dbReference>
<dbReference type="EMBL" id="JXIG01000437">
    <property type="protein sequence ID" value="KIU01364.1"/>
    <property type="molecule type" value="Genomic_DNA"/>
</dbReference>
<dbReference type="InterPro" id="IPR029058">
    <property type="entry name" value="AB_hydrolase_fold"/>
</dbReference>
<feature type="non-terminal residue" evidence="1">
    <location>
        <position position="155"/>
    </location>
</feature>
<proteinExistence type="predicted"/>
<evidence type="ECO:0000313" key="1">
    <source>
        <dbReference type="EMBL" id="KIU01364.1"/>
    </source>
</evidence>
<accession>A0AA40JQ50</accession>
<reference evidence="1 2" key="1">
    <citation type="submission" date="2015-01" db="EMBL/GenBank/DDBJ databases">
        <title>Characterization of Swiss Staphylococcus aureus strains involved in food poisoning.</title>
        <authorList>
            <person name="Crovadore J."/>
            <person name="Chablais R."/>
            <person name="Tonacini J."/>
            <person name="Schnyder B."/>
            <person name="Lefort F."/>
        </authorList>
    </citation>
    <scope>NUCLEOTIDE SEQUENCE [LARGE SCALE GENOMIC DNA]</scope>
    <source>
        <strain evidence="1 2">SA-120</strain>
    </source>
</reference>